<evidence type="ECO:0000313" key="2">
    <source>
        <dbReference type="Proteomes" id="UP001211987"/>
    </source>
</evidence>
<proteinExistence type="predicted"/>
<comment type="caution">
    <text evidence="1">The sequence shown here is derived from an EMBL/GenBank/DDBJ whole genome shotgun (WGS) entry which is preliminary data.</text>
</comment>
<reference evidence="1" key="1">
    <citation type="submission" date="2023-01" db="EMBL/GenBank/DDBJ databases">
        <title>Human gut microbiome strain richness.</title>
        <authorList>
            <person name="Chen-Liaw A."/>
        </authorList>
    </citation>
    <scope>NUCLEOTIDE SEQUENCE</scope>
    <source>
        <strain evidence="1">1001217st2_G6_1001217B_191108</strain>
    </source>
</reference>
<dbReference type="AlphaFoldDB" id="A0AB35ILT8"/>
<dbReference type="EMBL" id="JAQLKE010000040">
    <property type="protein sequence ID" value="MDB7085457.1"/>
    <property type="molecule type" value="Genomic_DNA"/>
</dbReference>
<name>A0AB35ILT8_9FIRM</name>
<sequence length="272" mass="31003">MKTSKILKSILTFSTVIAVFVTSILPFKVNALSYADSFMFNNSLYSKYIDLKNDTILPKSISDSDTDILNYDATDVVGIEVREEDNTIGQISQDSNGKYIYTEINKSTDDILLNLDNQNYLFVTEGENIYMVDENGNKTIVSEMIYHTKPKYDSYENIQEAESIQTFAWSKEYGPFRKTNKSIVTVLQILNAALSLCKVSHPILGAISVTVKGAKMGFQISKTLYIEYYQAMDGTKVKERQVWYENSDYTKYVSDRTIYFDSVRPTSRVKTS</sequence>
<evidence type="ECO:0000313" key="1">
    <source>
        <dbReference type="EMBL" id="MDB7085457.1"/>
    </source>
</evidence>
<dbReference type="RefSeq" id="WP_272019197.1">
    <property type="nucleotide sequence ID" value="NZ_JAQLKE010000040.1"/>
</dbReference>
<dbReference type="Proteomes" id="UP001211987">
    <property type="component" value="Unassembled WGS sequence"/>
</dbReference>
<gene>
    <name evidence="1" type="ORF">PM738_16740</name>
</gene>
<organism evidence="1 2">
    <name type="scientific">Thomasclavelia ramosa</name>
    <dbReference type="NCBI Taxonomy" id="1547"/>
    <lineage>
        <taxon>Bacteria</taxon>
        <taxon>Bacillati</taxon>
        <taxon>Bacillota</taxon>
        <taxon>Erysipelotrichia</taxon>
        <taxon>Erysipelotrichales</taxon>
        <taxon>Coprobacillaceae</taxon>
        <taxon>Thomasclavelia</taxon>
    </lineage>
</organism>
<protein>
    <submittedName>
        <fullName evidence="1">Uncharacterized protein</fullName>
    </submittedName>
</protein>
<accession>A0AB35ILT8</accession>